<dbReference type="SUPFAM" id="SSF82895">
    <property type="entry name" value="TSP-1 type 1 repeat"/>
    <property type="match status" value="2"/>
</dbReference>
<evidence type="ECO:0000313" key="4">
    <source>
        <dbReference type="Proteomes" id="UP000695022"/>
    </source>
</evidence>
<dbReference type="Pfam" id="PF08686">
    <property type="entry name" value="PLAC"/>
    <property type="match status" value="1"/>
</dbReference>
<dbReference type="InterPro" id="IPR000884">
    <property type="entry name" value="TSP1_rpt"/>
</dbReference>
<feature type="domain" description="PLAC" evidence="3">
    <location>
        <begin position="112"/>
        <end position="149"/>
    </location>
</feature>
<accession>A0ABM1F662</accession>
<dbReference type="InterPro" id="IPR036383">
    <property type="entry name" value="TSP1_rpt_sf"/>
</dbReference>
<reference evidence="5" key="1">
    <citation type="submission" date="2025-08" db="UniProtKB">
        <authorList>
            <consortium name="RefSeq"/>
        </authorList>
    </citation>
    <scope>IDENTIFICATION</scope>
</reference>
<evidence type="ECO:0000256" key="1">
    <source>
        <dbReference type="ARBA" id="ARBA00022729"/>
    </source>
</evidence>
<dbReference type="Proteomes" id="UP000695022">
    <property type="component" value="Unplaced"/>
</dbReference>
<evidence type="ECO:0000256" key="2">
    <source>
        <dbReference type="ARBA" id="ARBA00022737"/>
    </source>
</evidence>
<keyword evidence="4" id="KW-1185">Reference proteome</keyword>
<evidence type="ECO:0000259" key="3">
    <source>
        <dbReference type="PROSITE" id="PS50900"/>
    </source>
</evidence>
<evidence type="ECO:0000313" key="5">
    <source>
        <dbReference type="RefSeq" id="XP_014679933.1"/>
    </source>
</evidence>
<dbReference type="PROSITE" id="PS50092">
    <property type="entry name" value="TSP1"/>
    <property type="match status" value="2"/>
</dbReference>
<dbReference type="Gene3D" id="2.20.100.10">
    <property type="entry name" value="Thrombospondin type-1 (TSP1) repeat"/>
    <property type="match status" value="1"/>
</dbReference>
<dbReference type="RefSeq" id="XP_014679933.1">
    <property type="nucleotide sequence ID" value="XM_014824447.1"/>
</dbReference>
<proteinExistence type="predicted"/>
<feature type="non-terminal residue" evidence="5">
    <location>
        <position position="1"/>
    </location>
</feature>
<dbReference type="GeneID" id="106819874"/>
<protein>
    <submittedName>
        <fullName evidence="5">ADAMTS-like protein 4</fullName>
    </submittedName>
</protein>
<name>A0ABM1F662_PRICU</name>
<keyword evidence="2" id="KW-0677">Repeat</keyword>
<sequence>CSTDCGKGERRRSVQCVSDGGLILRWKECDVTSKPTTSEVCDMGSCVKTWFFSEWTEKCSETCGWGVRTREGTCLDSNQTVSTECEASNRPRLRESCSDADCTTGPVTHREKVESCKDTYDNCDLVVQARLCRYSYYSAACCKTCSEHDHH</sequence>
<dbReference type="InterPro" id="IPR010909">
    <property type="entry name" value="PLAC"/>
</dbReference>
<dbReference type="Pfam" id="PF19030">
    <property type="entry name" value="TSP1_ADAMTS"/>
    <property type="match status" value="2"/>
</dbReference>
<organism evidence="4 5">
    <name type="scientific">Priapulus caudatus</name>
    <name type="common">Priapulid worm</name>
    <dbReference type="NCBI Taxonomy" id="37621"/>
    <lineage>
        <taxon>Eukaryota</taxon>
        <taxon>Metazoa</taxon>
        <taxon>Ecdysozoa</taxon>
        <taxon>Scalidophora</taxon>
        <taxon>Priapulida</taxon>
        <taxon>Priapulimorpha</taxon>
        <taxon>Priapulimorphida</taxon>
        <taxon>Priapulidae</taxon>
        <taxon>Priapulus</taxon>
    </lineage>
</organism>
<gene>
    <name evidence="5" type="primary">LOC106819874</name>
</gene>
<dbReference type="PROSITE" id="PS50900">
    <property type="entry name" value="PLAC"/>
    <property type="match status" value="1"/>
</dbReference>
<keyword evidence="1" id="KW-0732">Signal</keyword>